<evidence type="ECO:0000256" key="3">
    <source>
        <dbReference type="ARBA" id="ARBA00009155"/>
    </source>
</evidence>
<evidence type="ECO:0000256" key="13">
    <source>
        <dbReference type="ARBA" id="ARBA00083627"/>
    </source>
</evidence>
<evidence type="ECO:0000256" key="8">
    <source>
        <dbReference type="ARBA" id="ARBA00022884"/>
    </source>
</evidence>
<evidence type="ECO:0000256" key="4">
    <source>
        <dbReference type="ARBA" id="ARBA00022490"/>
    </source>
</evidence>
<dbReference type="PANTHER" id="PTHR21321:SF4">
    <property type="entry name" value="EXOSOME COMPLEX COMPONENT RRP4"/>
    <property type="match status" value="1"/>
</dbReference>
<evidence type="ECO:0000256" key="6">
    <source>
        <dbReference type="ARBA" id="ARBA00022553"/>
    </source>
</evidence>
<dbReference type="InterPro" id="IPR004088">
    <property type="entry name" value="KH_dom_type_1"/>
</dbReference>
<dbReference type="GO" id="GO:0005730">
    <property type="term" value="C:nucleolus"/>
    <property type="evidence" value="ECO:0007669"/>
    <property type="project" value="UniProtKB-SubCell"/>
</dbReference>
<dbReference type="GO" id="GO:0000177">
    <property type="term" value="C:cytoplasmic exosome (RNase complex)"/>
    <property type="evidence" value="ECO:0007669"/>
    <property type="project" value="TreeGrafter"/>
</dbReference>
<evidence type="ECO:0000256" key="11">
    <source>
        <dbReference type="ARBA" id="ARBA00063049"/>
    </source>
</evidence>
<dbReference type="GO" id="GO:0071034">
    <property type="term" value="P:CUT catabolic process"/>
    <property type="evidence" value="ECO:0007669"/>
    <property type="project" value="TreeGrafter"/>
</dbReference>
<dbReference type="Gene3D" id="2.40.50.140">
    <property type="entry name" value="Nucleic acid-binding proteins"/>
    <property type="match status" value="1"/>
</dbReference>
<comment type="subunit">
    <text evidence="11">Component of the RNA exosome core complex (Exo-9), composed of EXOSC1, EXOSC2, EXOSC3, EXOSC4, EXOSC5, EXOSC6, EXOSC7, EXOSC8 and EXOSC9; within the complex interacts with EXOSC4 and EXOSC7. The catalytically inactive RNA exosome core complex (Exo-9) associates with the catalytic subunit EXOSC10/RRP6. Exo-9 may associate with DIS3 to form the nucleolar exosome complex, or DIS3L to form the cytoplasmic exosome complex. Exo-9 is formed by a hexameric base ring consisting of the heterodimers EXOSC4-EXOSC9, EXOSC5-EXOSC8 and EXOSC6-EXOSC7, and a cap ring consisting of EXOSC1, EXOSC2 and EXOSC3. The RNA exosome complex associates with cofactors C1D/RRP47, MPHOSPH6/MPP6 and MTREX/MTR4. Interacts with GTPBP1. Interacts with ZFP36L1 (via N-terminus).</text>
</comment>
<dbReference type="PROSITE" id="PS50126">
    <property type="entry name" value="S1"/>
    <property type="match status" value="1"/>
</dbReference>
<comment type="subcellular location">
    <subcellularLocation>
        <location evidence="1">Cytoplasm</location>
    </subcellularLocation>
    <subcellularLocation>
        <location evidence="2">Nucleus</location>
        <location evidence="2">Nucleolus</location>
    </subcellularLocation>
</comment>
<feature type="domain" description="S1 motif" evidence="14">
    <location>
        <begin position="87"/>
        <end position="165"/>
    </location>
</feature>
<dbReference type="GO" id="GO:0003723">
    <property type="term" value="F:RNA binding"/>
    <property type="evidence" value="ECO:0007669"/>
    <property type="project" value="UniProtKB-KW"/>
</dbReference>
<sequence>MSSSTIVIKAPSKRRNNPIYAHASEVFLVTPGDVITEDADYMRGHGTYTNAGDEDNKLYASVAGVVERINKLVCVKALKTRYNGEVGDVVVGRIKEVQQKRWKVETNSRLDSTLQISSVNLPGGELRRRSAADELTMREYLKEGDLISAEVQQVHNDGMLSLHTRSLRYGKLGQGCCVVVSPSLIKRRKNHIHNLPCGATTILANNGYIWISITSGDACNEGDGGFNVNKEPVPLEEREVVCRLKNCIQCLAKSSVMLYDTSVLYAYESSLQYQVKEIMSEKVSLEIVNQTISLLEREKTGDG</sequence>
<evidence type="ECO:0000256" key="9">
    <source>
        <dbReference type="ARBA" id="ARBA00023242"/>
    </source>
</evidence>
<keyword evidence="5" id="KW-0698">rRNA processing</keyword>
<name>A0A6F9DCF7_9ASCI</name>
<dbReference type="Gene3D" id="2.40.50.100">
    <property type="match status" value="1"/>
</dbReference>
<dbReference type="GO" id="GO:0071051">
    <property type="term" value="P:poly(A)-dependent snoRNA 3'-end processing"/>
    <property type="evidence" value="ECO:0007669"/>
    <property type="project" value="TreeGrafter"/>
</dbReference>
<keyword evidence="9" id="KW-0539">Nucleus</keyword>
<evidence type="ECO:0000313" key="15">
    <source>
        <dbReference type="EMBL" id="CAB3244007.1"/>
    </source>
</evidence>
<dbReference type="SUPFAM" id="SSF54791">
    <property type="entry name" value="Eukaryotic type KH-domain (KH-domain type I)"/>
    <property type="match status" value="1"/>
</dbReference>
<evidence type="ECO:0000256" key="1">
    <source>
        <dbReference type="ARBA" id="ARBA00004496"/>
    </source>
</evidence>
<dbReference type="FunFam" id="2.40.50.140:FF:000038">
    <property type="entry name" value="Exosome complex component RRP4"/>
    <property type="match status" value="1"/>
</dbReference>
<dbReference type="SUPFAM" id="SSF50249">
    <property type="entry name" value="Nucleic acid-binding proteins"/>
    <property type="match status" value="1"/>
</dbReference>
<accession>A0A6F9DCF7</accession>
<dbReference type="InterPro" id="IPR025721">
    <property type="entry name" value="Exosome_cplx_N_dom"/>
</dbReference>
<keyword evidence="6" id="KW-0597">Phosphoprotein</keyword>
<protein>
    <recommendedName>
        <fullName evidence="12">Exosome complex component RRP4</fullName>
    </recommendedName>
    <alternativeName>
        <fullName evidence="13">Exosome component 2</fullName>
    </alternativeName>
    <alternativeName>
        <fullName evidence="10">Ribosomal RNA-processing protein 4</fullName>
    </alternativeName>
</protein>
<dbReference type="Pfam" id="PF21266">
    <property type="entry name" value="S1_RRP4"/>
    <property type="match status" value="1"/>
</dbReference>
<dbReference type="GO" id="GO:0034475">
    <property type="term" value="P:U4 snRNA 3'-end processing"/>
    <property type="evidence" value="ECO:0007669"/>
    <property type="project" value="TreeGrafter"/>
</dbReference>
<keyword evidence="4" id="KW-0963">Cytoplasm</keyword>
<dbReference type="CDD" id="cd22525">
    <property type="entry name" value="KH-I_Rrp4_eukar"/>
    <property type="match status" value="1"/>
</dbReference>
<reference evidence="15" key="1">
    <citation type="submission" date="2020-04" db="EMBL/GenBank/DDBJ databases">
        <authorList>
            <person name="Neveu A P."/>
        </authorList>
    </citation>
    <scope>NUCLEOTIDE SEQUENCE</scope>
    <source>
        <tissue evidence="15">Whole embryo</tissue>
    </source>
</reference>
<keyword evidence="8" id="KW-0694">RNA-binding</keyword>
<dbReference type="GO" id="GO:0071035">
    <property type="term" value="P:nuclear polyadenylation-dependent rRNA catabolic process"/>
    <property type="evidence" value="ECO:0007669"/>
    <property type="project" value="TreeGrafter"/>
</dbReference>
<keyword evidence="7" id="KW-0271">Exosome</keyword>
<evidence type="ECO:0000256" key="10">
    <source>
        <dbReference type="ARBA" id="ARBA00032383"/>
    </source>
</evidence>
<dbReference type="SUPFAM" id="SSF110324">
    <property type="entry name" value="Ribosomal L27 protein-like"/>
    <property type="match status" value="1"/>
</dbReference>
<dbReference type="InterPro" id="IPR036612">
    <property type="entry name" value="KH_dom_type_1_sf"/>
</dbReference>
<dbReference type="CDD" id="cd05789">
    <property type="entry name" value="S1_Rrp4"/>
    <property type="match status" value="1"/>
</dbReference>
<dbReference type="InterPro" id="IPR048565">
    <property type="entry name" value="S1_RRP4"/>
</dbReference>
<evidence type="ECO:0000256" key="12">
    <source>
        <dbReference type="ARBA" id="ARBA00071123"/>
    </source>
</evidence>
<comment type="similarity">
    <text evidence="3">Belongs to the RRP4 family.</text>
</comment>
<dbReference type="FunFam" id="2.40.50.100:FF:000022">
    <property type="entry name" value="Exosome complex component RRP4"/>
    <property type="match status" value="1"/>
</dbReference>
<dbReference type="GO" id="GO:0071038">
    <property type="term" value="P:TRAMP-dependent tRNA surveillance pathway"/>
    <property type="evidence" value="ECO:0007669"/>
    <property type="project" value="TreeGrafter"/>
</dbReference>
<evidence type="ECO:0000256" key="2">
    <source>
        <dbReference type="ARBA" id="ARBA00004604"/>
    </source>
</evidence>
<dbReference type="EMBL" id="LR784977">
    <property type="protein sequence ID" value="CAB3244007.1"/>
    <property type="molecule type" value="mRNA"/>
</dbReference>
<dbReference type="GO" id="GO:0000467">
    <property type="term" value="P:exonucleolytic trimming to generate mature 3'-end of 5.8S rRNA from tricistronic rRNA transcript (SSU-rRNA, 5.8S rRNA, LSU-rRNA)"/>
    <property type="evidence" value="ECO:0007669"/>
    <property type="project" value="TreeGrafter"/>
</dbReference>
<dbReference type="Pfam" id="PF15985">
    <property type="entry name" value="KH_6"/>
    <property type="match status" value="1"/>
</dbReference>
<proteinExistence type="evidence at transcript level"/>
<dbReference type="InterPro" id="IPR012340">
    <property type="entry name" value="NA-bd_OB-fold"/>
</dbReference>
<dbReference type="GO" id="GO:0000176">
    <property type="term" value="C:nuclear exosome (RNase complex)"/>
    <property type="evidence" value="ECO:0007669"/>
    <property type="project" value="TreeGrafter"/>
</dbReference>
<dbReference type="InterPro" id="IPR003029">
    <property type="entry name" value="S1_domain"/>
</dbReference>
<evidence type="ECO:0000259" key="14">
    <source>
        <dbReference type="PROSITE" id="PS50126"/>
    </source>
</evidence>
<organism evidence="15">
    <name type="scientific">Phallusia mammillata</name>
    <dbReference type="NCBI Taxonomy" id="59560"/>
    <lineage>
        <taxon>Eukaryota</taxon>
        <taxon>Metazoa</taxon>
        <taxon>Chordata</taxon>
        <taxon>Tunicata</taxon>
        <taxon>Ascidiacea</taxon>
        <taxon>Phlebobranchia</taxon>
        <taxon>Ascidiidae</taxon>
        <taxon>Phallusia</taxon>
    </lineage>
</organism>
<dbReference type="AlphaFoldDB" id="A0A6F9DCF7"/>
<dbReference type="Pfam" id="PF14382">
    <property type="entry name" value="ECR1_N"/>
    <property type="match status" value="1"/>
</dbReference>
<evidence type="ECO:0000256" key="7">
    <source>
        <dbReference type="ARBA" id="ARBA00022835"/>
    </source>
</evidence>
<gene>
    <name evidence="15" type="primary">Exosc9-001</name>
</gene>
<dbReference type="PANTHER" id="PTHR21321">
    <property type="entry name" value="PNAS-3 RELATED"/>
    <property type="match status" value="1"/>
</dbReference>
<evidence type="ECO:0000256" key="5">
    <source>
        <dbReference type="ARBA" id="ARBA00022552"/>
    </source>
</evidence>
<dbReference type="InterPro" id="IPR026699">
    <property type="entry name" value="Exosome_RNA_bind1/RRP40/RRP4"/>
</dbReference>